<name>A0A419ERL3_9BACT</name>
<evidence type="ECO:0000313" key="2">
    <source>
        <dbReference type="EMBL" id="RJP66013.1"/>
    </source>
</evidence>
<feature type="domain" description="DUF362" evidence="1">
    <location>
        <begin position="100"/>
        <end position="309"/>
    </location>
</feature>
<accession>A0A419ERL3</accession>
<evidence type="ECO:0000259" key="1">
    <source>
        <dbReference type="Pfam" id="PF04015"/>
    </source>
</evidence>
<dbReference type="Proteomes" id="UP000285961">
    <property type="component" value="Unassembled WGS sequence"/>
</dbReference>
<organism evidence="2 3">
    <name type="scientific">Candidatus Abyssobacteria bacterium SURF_17</name>
    <dbReference type="NCBI Taxonomy" id="2093361"/>
    <lineage>
        <taxon>Bacteria</taxon>
        <taxon>Pseudomonadati</taxon>
        <taxon>Candidatus Hydrogenedentota</taxon>
        <taxon>Candidatus Abyssobacteria</taxon>
    </lineage>
</organism>
<dbReference type="EMBL" id="QZKI01000120">
    <property type="protein sequence ID" value="RJP66013.1"/>
    <property type="molecule type" value="Genomic_DNA"/>
</dbReference>
<dbReference type="PROSITE" id="PS51318">
    <property type="entry name" value="TAT"/>
    <property type="match status" value="1"/>
</dbReference>
<evidence type="ECO:0000313" key="3">
    <source>
        <dbReference type="Proteomes" id="UP000285961"/>
    </source>
</evidence>
<dbReference type="AlphaFoldDB" id="A0A419ERL3"/>
<protein>
    <submittedName>
        <fullName evidence="2">DUF362 domain-containing protein</fullName>
    </submittedName>
</protein>
<dbReference type="InterPro" id="IPR006311">
    <property type="entry name" value="TAT_signal"/>
</dbReference>
<sequence length="350" mass="37613">MTRSSRDGAGWEEGWGEMSVSRREFIRVAAVGVAGAAWASSLTGCSSKTLAPRMGLGNLFMEGEKPLLVVVEGTDLSKMLEAGLDALGGLGRLVEGKKLVLKPNVVASQPPPVTTDVEMTRMLAEFARRDGAGSITVCDANSSGVGKAGKFEALGFPARLKEAGIPLDAVDFGDRMAHVFVTNDKWRAHPTIGVVRTLYEADAIINLPMVKRHGASRFTCALKNHFGSVYGPLRFVAHRKLSSSEDGKVFFDQALAEFADAVRPELNVVDGRSLLARRGPTLEGGSEIKKVNRIVLCGDMLATDVYCARLMEEHDDSFSMDMISVQLETAERLGLGTGDLSNVVIKEITV</sequence>
<dbReference type="InterPro" id="IPR007160">
    <property type="entry name" value="DUF362"/>
</dbReference>
<comment type="caution">
    <text evidence="2">The sequence shown here is derived from an EMBL/GenBank/DDBJ whole genome shotgun (WGS) entry which is preliminary data.</text>
</comment>
<proteinExistence type="predicted"/>
<reference evidence="2 3" key="1">
    <citation type="journal article" date="2017" name="ISME J.">
        <title>Energy and carbon metabolisms in a deep terrestrial subsurface fluid microbial community.</title>
        <authorList>
            <person name="Momper L."/>
            <person name="Jungbluth S.P."/>
            <person name="Lee M.D."/>
            <person name="Amend J.P."/>
        </authorList>
    </citation>
    <scope>NUCLEOTIDE SEQUENCE [LARGE SCALE GENOMIC DNA]</scope>
    <source>
        <strain evidence="2">SURF_17</strain>
    </source>
</reference>
<gene>
    <name evidence="2" type="ORF">C4532_16615</name>
</gene>
<dbReference type="Pfam" id="PF04015">
    <property type="entry name" value="DUF362"/>
    <property type="match status" value="1"/>
</dbReference>